<feature type="transmembrane region" description="Helical" evidence="1">
    <location>
        <begin position="21"/>
        <end position="41"/>
    </location>
</feature>
<accession>A0A806KJU7</accession>
<protein>
    <submittedName>
        <fullName evidence="2">Uncharacterized protein</fullName>
    </submittedName>
</protein>
<name>A0A806KJU7_9BACT</name>
<proteinExistence type="predicted"/>
<reference evidence="2" key="1">
    <citation type="submission" date="2012-03" db="EMBL/GenBank/DDBJ databases">
        <title>Functional metagenomics reveals considerable lignocellulase gene clusters in the gut microbiome of a wood-feeding higher termite.</title>
        <authorList>
            <person name="Liu N."/>
        </authorList>
    </citation>
    <scope>NUCLEOTIDE SEQUENCE</scope>
</reference>
<keyword evidence="1" id="KW-0812">Transmembrane</keyword>
<dbReference type="AlphaFoldDB" id="A0A806KJU7"/>
<sequence>MLIQRSALGNEANTKFQNKDWINVGLIFLSFEMRFGFILLYS</sequence>
<dbReference type="EMBL" id="JQ844170">
    <property type="protein sequence ID" value="AGS51770.1"/>
    <property type="molecule type" value="Genomic_DNA"/>
</dbReference>
<evidence type="ECO:0000313" key="2">
    <source>
        <dbReference type="EMBL" id="AGS51770.1"/>
    </source>
</evidence>
<evidence type="ECO:0000256" key="1">
    <source>
        <dbReference type="SAM" id="Phobius"/>
    </source>
</evidence>
<keyword evidence="1" id="KW-1133">Transmembrane helix</keyword>
<keyword evidence="1" id="KW-0472">Membrane</keyword>
<organism evidence="2">
    <name type="scientific">uncultured bacterium contig00046</name>
    <dbReference type="NCBI Taxonomy" id="1181532"/>
    <lineage>
        <taxon>Bacteria</taxon>
        <taxon>environmental samples</taxon>
    </lineage>
</organism>